<name>Q2W2T0_PARM1</name>
<dbReference type="HOGENOM" id="CLU_114005_1_0_5"/>
<evidence type="ECO:0000313" key="2">
    <source>
        <dbReference type="Proteomes" id="UP000007058"/>
    </source>
</evidence>
<keyword evidence="2" id="KW-1185">Reference proteome</keyword>
<proteinExistence type="predicted"/>
<dbReference type="AlphaFoldDB" id="Q2W2T0"/>
<dbReference type="Pfam" id="PF07323">
    <property type="entry name" value="DUF1465"/>
    <property type="match status" value="1"/>
</dbReference>
<dbReference type="EMBL" id="AP007255">
    <property type="protein sequence ID" value="BAE51845.1"/>
    <property type="molecule type" value="Genomic_DNA"/>
</dbReference>
<dbReference type="Gene3D" id="1.10.8.930">
    <property type="entry name" value="Protein of unknown function DUF1465"/>
    <property type="match status" value="1"/>
</dbReference>
<gene>
    <name evidence="1" type="ordered locus">amb3041</name>
</gene>
<dbReference type="InterPro" id="IPR038301">
    <property type="entry name" value="AraC-like_sf"/>
</dbReference>
<dbReference type="STRING" id="342108.amb3041"/>
<accession>Q2W2T0</accession>
<dbReference type="KEGG" id="mag:amb3041"/>
<sequence>MEVSPCSGSGSRSWRAVLGSAMGRWFGEKRMPQPAFFRRTYDETMTLMVEARNYLAYAERRERQRVGGMIGLRMSCEAMRVTSRLTQVMAWLMLQRAVHEGEVEAAEALRDEWRLSGAEVCLDESFGCDETLPNHLRSLMERSFRLYVRVARLEEMLVQRVLH</sequence>
<organism evidence="1 2">
    <name type="scientific">Paramagnetospirillum magneticum (strain ATCC 700264 / AMB-1)</name>
    <name type="common">Magnetospirillum magneticum</name>
    <dbReference type="NCBI Taxonomy" id="342108"/>
    <lineage>
        <taxon>Bacteria</taxon>
        <taxon>Pseudomonadati</taxon>
        <taxon>Pseudomonadota</taxon>
        <taxon>Alphaproteobacteria</taxon>
        <taxon>Rhodospirillales</taxon>
        <taxon>Magnetospirillaceae</taxon>
        <taxon>Paramagnetospirillum</taxon>
    </lineage>
</organism>
<dbReference type="Proteomes" id="UP000007058">
    <property type="component" value="Chromosome"/>
</dbReference>
<dbReference type="InterPro" id="IPR010848">
    <property type="entry name" value="DUF1465"/>
</dbReference>
<protein>
    <submittedName>
        <fullName evidence="1">Uncharacterized protein conserved in bacteria</fullName>
    </submittedName>
</protein>
<reference evidence="1 2" key="1">
    <citation type="journal article" date="2005" name="DNA Res.">
        <title>Complete genome sequence of the facultative anaerobic magnetotactic bacterium Magnetospirillum sp. strain AMB-1.</title>
        <authorList>
            <person name="Matsunaga T."/>
            <person name="Okamura Y."/>
            <person name="Fukuda Y."/>
            <person name="Wahyudi A.T."/>
            <person name="Murase Y."/>
            <person name="Takeyama H."/>
        </authorList>
    </citation>
    <scope>NUCLEOTIDE SEQUENCE [LARGE SCALE GENOMIC DNA]</scope>
    <source>
        <strain evidence="2">ATCC 700264 / AMB-1</strain>
    </source>
</reference>
<evidence type="ECO:0000313" key="1">
    <source>
        <dbReference type="EMBL" id="BAE51845.1"/>
    </source>
</evidence>